<protein>
    <submittedName>
        <fullName evidence="2">Unannotated protein</fullName>
    </submittedName>
</protein>
<proteinExistence type="predicted"/>
<dbReference type="AlphaFoldDB" id="A0A6J6S5S2"/>
<keyword evidence="1" id="KW-0472">Membrane</keyword>
<keyword evidence="1" id="KW-0812">Transmembrane</keyword>
<name>A0A6J6S5S2_9ZZZZ</name>
<feature type="transmembrane region" description="Helical" evidence="1">
    <location>
        <begin position="21"/>
        <end position="42"/>
    </location>
</feature>
<organism evidence="2">
    <name type="scientific">freshwater metagenome</name>
    <dbReference type="NCBI Taxonomy" id="449393"/>
    <lineage>
        <taxon>unclassified sequences</taxon>
        <taxon>metagenomes</taxon>
        <taxon>ecological metagenomes</taxon>
    </lineage>
</organism>
<sequence>MPDVAVPRPPQRPRRSRRRTWGYAAAWIVAATLAVSVGVIAVSSVGDSLRGRGPIGQNELIRTAELNEGAASIDPGSPRASRTFSGEYGEFVVECRGALALGVEARPARGWRTVSYEPGPDDDVDAVFSRGGLSVELEVFCNQGAPTIAELERKTLPDD</sequence>
<reference evidence="2" key="1">
    <citation type="submission" date="2020-05" db="EMBL/GenBank/DDBJ databases">
        <authorList>
            <person name="Chiriac C."/>
            <person name="Salcher M."/>
            <person name="Ghai R."/>
            <person name="Kavagutti S V."/>
        </authorList>
    </citation>
    <scope>NUCLEOTIDE SEQUENCE</scope>
</reference>
<evidence type="ECO:0000313" key="2">
    <source>
        <dbReference type="EMBL" id="CAB4730156.1"/>
    </source>
</evidence>
<evidence type="ECO:0000256" key="1">
    <source>
        <dbReference type="SAM" id="Phobius"/>
    </source>
</evidence>
<gene>
    <name evidence="2" type="ORF">UFOPK2579_02525</name>
</gene>
<dbReference type="EMBL" id="CAEZXR010000381">
    <property type="protein sequence ID" value="CAB4730156.1"/>
    <property type="molecule type" value="Genomic_DNA"/>
</dbReference>
<accession>A0A6J6S5S2</accession>
<keyword evidence="1" id="KW-1133">Transmembrane helix</keyword>